<dbReference type="RefSeq" id="WP_073075481.1">
    <property type="nucleotide sequence ID" value="NZ_FRBT01000012.1"/>
</dbReference>
<evidence type="ECO:0000313" key="3">
    <source>
        <dbReference type="Proteomes" id="UP000184028"/>
    </source>
</evidence>
<dbReference type="EMBL" id="FRBT01000012">
    <property type="protein sequence ID" value="SHM88376.1"/>
    <property type="molecule type" value="Genomic_DNA"/>
</dbReference>
<sequence length="65" mass="7553">MKKENYYIAIKIALIVGTLLNLINNYHAIFSNSLNTKICFQLISTYFVPFFVSIYSQWKANDANK</sequence>
<keyword evidence="1" id="KW-0472">Membrane</keyword>
<keyword evidence="3" id="KW-1185">Reference proteome</keyword>
<feature type="transmembrane region" description="Helical" evidence="1">
    <location>
        <begin position="6"/>
        <end position="26"/>
    </location>
</feature>
<dbReference type="InterPro" id="IPR047700">
    <property type="entry name" value="NrtS-like"/>
</dbReference>
<evidence type="ECO:0000313" key="2">
    <source>
        <dbReference type="EMBL" id="SHM88376.1"/>
    </source>
</evidence>
<feature type="transmembrane region" description="Helical" evidence="1">
    <location>
        <begin position="38"/>
        <end position="58"/>
    </location>
</feature>
<keyword evidence="1" id="KW-0812">Transmembrane</keyword>
<keyword evidence="1" id="KW-1133">Transmembrane helix</keyword>
<reference evidence="3" key="1">
    <citation type="submission" date="2016-11" db="EMBL/GenBank/DDBJ databases">
        <authorList>
            <person name="Varghese N."/>
            <person name="Submissions S."/>
        </authorList>
    </citation>
    <scope>NUCLEOTIDE SEQUENCE [LARGE SCALE GENOMIC DNA]</scope>
    <source>
        <strain evidence="3">DSM 24724</strain>
    </source>
</reference>
<evidence type="ECO:0000256" key="1">
    <source>
        <dbReference type="SAM" id="Phobius"/>
    </source>
</evidence>
<proteinExistence type="predicted"/>
<dbReference type="NCBIfam" id="NF038050">
    <property type="entry name" value="NrtS"/>
    <property type="match status" value="1"/>
</dbReference>
<protein>
    <submittedName>
        <fullName evidence="2">Uncharacterized protein</fullName>
    </submittedName>
</protein>
<gene>
    <name evidence="2" type="ORF">SAMN05444484_11220</name>
</gene>
<accession>A0A1M7MCA6</accession>
<dbReference type="Proteomes" id="UP000184028">
    <property type="component" value="Unassembled WGS sequence"/>
</dbReference>
<organism evidence="2 3">
    <name type="scientific">Flavobacterium chilense</name>
    <dbReference type="NCBI Taxonomy" id="946677"/>
    <lineage>
        <taxon>Bacteria</taxon>
        <taxon>Pseudomonadati</taxon>
        <taxon>Bacteroidota</taxon>
        <taxon>Flavobacteriia</taxon>
        <taxon>Flavobacteriales</taxon>
        <taxon>Flavobacteriaceae</taxon>
        <taxon>Flavobacterium</taxon>
    </lineage>
</organism>
<dbReference type="STRING" id="946677.SAMN05444484_11220"/>
<name>A0A1M7MCA6_9FLAO</name>
<dbReference type="AlphaFoldDB" id="A0A1M7MCA6"/>